<dbReference type="PIRSF" id="PIRSF028729">
    <property type="entry name" value="E3_ubiquit_lig_SCF_Skp"/>
    <property type="match status" value="1"/>
</dbReference>
<dbReference type="SMART" id="SM00512">
    <property type="entry name" value="Skp1"/>
    <property type="match status" value="1"/>
</dbReference>
<dbReference type="Gene3D" id="3.30.710.10">
    <property type="entry name" value="Potassium Channel Kv1.1, Chain A"/>
    <property type="match status" value="1"/>
</dbReference>
<organism evidence="6 7">
    <name type="scientific">Mucuna pruriens</name>
    <name type="common">Velvet bean</name>
    <name type="synonym">Dolichos pruriens</name>
    <dbReference type="NCBI Taxonomy" id="157652"/>
    <lineage>
        <taxon>Eukaryota</taxon>
        <taxon>Viridiplantae</taxon>
        <taxon>Streptophyta</taxon>
        <taxon>Embryophyta</taxon>
        <taxon>Tracheophyta</taxon>
        <taxon>Spermatophyta</taxon>
        <taxon>Magnoliopsida</taxon>
        <taxon>eudicotyledons</taxon>
        <taxon>Gunneridae</taxon>
        <taxon>Pentapetalae</taxon>
        <taxon>rosids</taxon>
        <taxon>fabids</taxon>
        <taxon>Fabales</taxon>
        <taxon>Fabaceae</taxon>
        <taxon>Papilionoideae</taxon>
        <taxon>50 kb inversion clade</taxon>
        <taxon>NPAAA clade</taxon>
        <taxon>indigoferoid/millettioid clade</taxon>
        <taxon>Phaseoleae</taxon>
        <taxon>Mucuna</taxon>
    </lineage>
</organism>
<evidence type="ECO:0000313" key="7">
    <source>
        <dbReference type="Proteomes" id="UP000257109"/>
    </source>
</evidence>
<comment type="similarity">
    <text evidence="2">Belongs to the SKP1 family.</text>
</comment>
<name>A0A371FZ98_MUCPR</name>
<dbReference type="InterPro" id="IPR016072">
    <property type="entry name" value="Skp1_comp_dimer"/>
</dbReference>
<dbReference type="InterPro" id="IPR001232">
    <property type="entry name" value="SKP1-like"/>
</dbReference>
<dbReference type="Pfam" id="PF01466">
    <property type="entry name" value="Skp1"/>
    <property type="match status" value="1"/>
</dbReference>
<reference evidence="6" key="1">
    <citation type="submission" date="2018-05" db="EMBL/GenBank/DDBJ databases">
        <title>Draft genome of Mucuna pruriens seed.</title>
        <authorList>
            <person name="Nnadi N.E."/>
            <person name="Vos R."/>
            <person name="Hasami M.H."/>
            <person name="Devisetty U.K."/>
            <person name="Aguiy J.C."/>
        </authorList>
    </citation>
    <scope>NUCLEOTIDE SEQUENCE [LARGE SCALE GENOMIC DNA]</scope>
    <source>
        <strain evidence="6">JCA_2017</strain>
    </source>
</reference>
<evidence type="ECO:0000259" key="4">
    <source>
        <dbReference type="Pfam" id="PF01466"/>
    </source>
</evidence>
<keyword evidence="7" id="KW-1185">Reference proteome</keyword>
<feature type="domain" description="SKP1 component POZ" evidence="5">
    <location>
        <begin position="34"/>
        <end position="93"/>
    </location>
</feature>
<sequence length="186" mass="21279">MADDAAKSSKTETQESAEEDLKKLAIAEREDSKNVKLVTSDNIIFVVESFIAKEMETVQAFIDACGDDETVVIPLPNVTGRDLSRILDYCSMHFRENASASNLKDFDERFVKDLSNDELKELLIAANYLNIKMLLEFLSRCIANAIKHKDVEYVRAFFGVVNDYTEEEEAQYRRENAWAFENIDKD</sequence>
<evidence type="ECO:0000256" key="2">
    <source>
        <dbReference type="ARBA" id="ARBA00009993"/>
    </source>
</evidence>
<proteinExistence type="inferred from homology"/>
<accession>A0A371FZ98</accession>
<dbReference type="Proteomes" id="UP000257109">
    <property type="component" value="Unassembled WGS sequence"/>
</dbReference>
<dbReference type="GO" id="GO:0009867">
    <property type="term" value="P:jasmonic acid mediated signaling pathway"/>
    <property type="evidence" value="ECO:0007669"/>
    <property type="project" value="UniProtKB-ARBA"/>
</dbReference>
<dbReference type="InterPro" id="IPR016073">
    <property type="entry name" value="Skp1_comp_POZ"/>
</dbReference>
<evidence type="ECO:0000313" key="6">
    <source>
        <dbReference type="EMBL" id="RDX83611.1"/>
    </source>
</evidence>
<comment type="pathway">
    <text evidence="1">Protein modification; protein ubiquitination.</text>
</comment>
<dbReference type="PANTHER" id="PTHR11165">
    <property type="entry name" value="SKP1"/>
    <property type="match status" value="1"/>
</dbReference>
<dbReference type="InterPro" id="IPR016897">
    <property type="entry name" value="SKP1"/>
</dbReference>
<dbReference type="InterPro" id="IPR011333">
    <property type="entry name" value="SKP1/BTB/POZ_sf"/>
</dbReference>
<dbReference type="STRING" id="157652.A0A371FZ98"/>
<dbReference type="UniPathway" id="UPA00143"/>
<dbReference type="SUPFAM" id="SSF81382">
    <property type="entry name" value="Skp1 dimerisation domain-like"/>
    <property type="match status" value="1"/>
</dbReference>
<dbReference type="SUPFAM" id="SSF54695">
    <property type="entry name" value="POZ domain"/>
    <property type="match status" value="1"/>
</dbReference>
<dbReference type="OrthoDB" id="2342932at2759"/>
<comment type="caution">
    <text evidence="6">The sequence shown here is derived from an EMBL/GenBank/DDBJ whole genome shotgun (WGS) entry which is preliminary data.</text>
</comment>
<feature type="domain" description="SKP1 component dimerisation" evidence="4">
    <location>
        <begin position="132"/>
        <end position="179"/>
    </location>
</feature>
<dbReference type="GO" id="GO:0006511">
    <property type="term" value="P:ubiquitin-dependent protein catabolic process"/>
    <property type="evidence" value="ECO:0007669"/>
    <property type="project" value="InterPro"/>
</dbReference>
<keyword evidence="3" id="KW-0833">Ubl conjugation pathway</keyword>
<dbReference type="AlphaFoldDB" id="A0A371FZ98"/>
<dbReference type="InterPro" id="IPR036296">
    <property type="entry name" value="SKP1-like_dim_sf"/>
</dbReference>
<dbReference type="GO" id="GO:0016567">
    <property type="term" value="P:protein ubiquitination"/>
    <property type="evidence" value="ECO:0007669"/>
    <property type="project" value="UniProtKB-UniPathway"/>
</dbReference>
<evidence type="ECO:0000256" key="3">
    <source>
        <dbReference type="ARBA" id="ARBA00022786"/>
    </source>
</evidence>
<feature type="non-terminal residue" evidence="6">
    <location>
        <position position="1"/>
    </location>
</feature>
<gene>
    <name evidence="6" type="primary">ASK4</name>
    <name evidence="6" type="ORF">CR513_35445</name>
</gene>
<evidence type="ECO:0000259" key="5">
    <source>
        <dbReference type="Pfam" id="PF03931"/>
    </source>
</evidence>
<dbReference type="Pfam" id="PF03931">
    <property type="entry name" value="Skp1_POZ"/>
    <property type="match status" value="1"/>
</dbReference>
<dbReference type="EMBL" id="QJKJ01007298">
    <property type="protein sequence ID" value="RDX83611.1"/>
    <property type="molecule type" value="Genomic_DNA"/>
</dbReference>
<evidence type="ECO:0000256" key="1">
    <source>
        <dbReference type="ARBA" id="ARBA00004906"/>
    </source>
</evidence>
<protein>
    <submittedName>
        <fullName evidence="6">SKP1-like protein 4</fullName>
    </submittedName>
</protein>